<dbReference type="FunFam" id="3.40.50.720:FF:000112">
    <property type="entry name" value="Enoyl-[acyl-carrier-protein] reductase 1, mitochondrial"/>
    <property type="match status" value="1"/>
</dbReference>
<evidence type="ECO:0000256" key="9">
    <source>
        <dbReference type="ARBA" id="ARBA00023098"/>
    </source>
</evidence>
<evidence type="ECO:0000313" key="19">
    <source>
        <dbReference type="Proteomes" id="UP000593562"/>
    </source>
</evidence>
<dbReference type="Gene3D" id="3.90.180.10">
    <property type="entry name" value="Medium-chain alcohol dehydrogenases, catalytic domain"/>
    <property type="match status" value="1"/>
</dbReference>
<evidence type="ECO:0000256" key="13">
    <source>
        <dbReference type="ARBA" id="ARBA00041058"/>
    </source>
</evidence>
<dbReference type="InterPro" id="IPR036291">
    <property type="entry name" value="NAD(P)-bd_dom_sf"/>
</dbReference>
<evidence type="ECO:0000256" key="4">
    <source>
        <dbReference type="ARBA" id="ARBA00022516"/>
    </source>
</evidence>
<gene>
    <name evidence="18" type="ORF">HS088_TW07G00569</name>
</gene>
<evidence type="ECO:0000259" key="17">
    <source>
        <dbReference type="SMART" id="SM00829"/>
    </source>
</evidence>
<dbReference type="GO" id="GO:0141148">
    <property type="term" value="F:enoyl-[acyl-carrier-protein] reductase (NADPH) activity"/>
    <property type="evidence" value="ECO:0007669"/>
    <property type="project" value="UniProtKB-EC"/>
</dbReference>
<comment type="subcellular location">
    <subcellularLocation>
        <location evidence="2">Mitochondrion</location>
    </subcellularLocation>
</comment>
<evidence type="ECO:0000256" key="5">
    <source>
        <dbReference type="ARBA" id="ARBA00022832"/>
    </source>
</evidence>
<keyword evidence="10" id="KW-0496">Mitochondrion</keyword>
<dbReference type="InterPro" id="IPR013154">
    <property type="entry name" value="ADH-like_N"/>
</dbReference>
<evidence type="ECO:0000256" key="16">
    <source>
        <dbReference type="RuleBase" id="RU361277"/>
    </source>
</evidence>
<keyword evidence="8" id="KW-0560">Oxidoreductase</keyword>
<reference evidence="18 19" key="1">
    <citation type="journal article" date="2020" name="Nat. Commun.">
        <title>Genome of Tripterygium wilfordii and identification of cytochrome P450 involved in triptolide biosynthesis.</title>
        <authorList>
            <person name="Tu L."/>
            <person name="Su P."/>
            <person name="Zhang Z."/>
            <person name="Gao L."/>
            <person name="Wang J."/>
            <person name="Hu T."/>
            <person name="Zhou J."/>
            <person name="Zhang Y."/>
            <person name="Zhao Y."/>
            <person name="Liu Y."/>
            <person name="Song Y."/>
            <person name="Tong Y."/>
            <person name="Lu Y."/>
            <person name="Yang J."/>
            <person name="Xu C."/>
            <person name="Jia M."/>
            <person name="Peters R.J."/>
            <person name="Huang L."/>
            <person name="Gao W."/>
        </authorList>
    </citation>
    <scope>NUCLEOTIDE SEQUENCE [LARGE SCALE GENOMIC DNA]</scope>
    <source>
        <strain evidence="19">cv. XIE 37</strain>
        <tissue evidence="18">Leaf</tissue>
    </source>
</reference>
<dbReference type="GO" id="GO:0008270">
    <property type="term" value="F:zinc ion binding"/>
    <property type="evidence" value="ECO:0007669"/>
    <property type="project" value="InterPro"/>
</dbReference>
<keyword evidence="4" id="KW-0444">Lipid biosynthesis</keyword>
<dbReference type="OrthoDB" id="7482721at2759"/>
<dbReference type="PROSITE" id="PS00059">
    <property type="entry name" value="ADH_ZINC"/>
    <property type="match status" value="1"/>
</dbReference>
<evidence type="ECO:0000256" key="12">
    <source>
        <dbReference type="ARBA" id="ARBA00038963"/>
    </source>
</evidence>
<feature type="domain" description="Enoyl reductase (ER)" evidence="17">
    <location>
        <begin position="59"/>
        <end position="378"/>
    </location>
</feature>
<keyword evidence="7" id="KW-0809">Transit peptide</keyword>
<evidence type="ECO:0000256" key="14">
    <source>
        <dbReference type="ARBA" id="ARBA00042123"/>
    </source>
</evidence>
<dbReference type="InParanoid" id="A0A7J7DFD6"/>
<dbReference type="EMBL" id="JAAARO010000007">
    <property type="protein sequence ID" value="KAF5744988.1"/>
    <property type="molecule type" value="Genomic_DNA"/>
</dbReference>
<evidence type="ECO:0000256" key="8">
    <source>
        <dbReference type="ARBA" id="ARBA00023002"/>
    </source>
</evidence>
<dbReference type="Pfam" id="PF00107">
    <property type="entry name" value="ADH_zinc_N"/>
    <property type="match status" value="1"/>
</dbReference>
<comment type="catalytic activity">
    <reaction evidence="15">
        <text>a 2,3-saturated acyl-[ACP] + NADP(+) = a (2E)-enoyl-[ACP] + NADPH + H(+)</text>
        <dbReference type="Rhea" id="RHEA:22564"/>
        <dbReference type="Rhea" id="RHEA-COMP:9925"/>
        <dbReference type="Rhea" id="RHEA-COMP:9926"/>
        <dbReference type="ChEBI" id="CHEBI:15378"/>
        <dbReference type="ChEBI" id="CHEBI:57783"/>
        <dbReference type="ChEBI" id="CHEBI:58349"/>
        <dbReference type="ChEBI" id="CHEBI:78784"/>
        <dbReference type="ChEBI" id="CHEBI:78785"/>
        <dbReference type="EC" id="1.3.1.104"/>
    </reaction>
</comment>
<keyword evidence="16" id="KW-0479">Metal-binding</keyword>
<dbReference type="GO" id="GO:0006633">
    <property type="term" value="P:fatty acid biosynthetic process"/>
    <property type="evidence" value="ECO:0007669"/>
    <property type="project" value="UniProtKB-KW"/>
</dbReference>
<evidence type="ECO:0000256" key="1">
    <source>
        <dbReference type="ARBA" id="ARBA00001947"/>
    </source>
</evidence>
<proteinExistence type="inferred from homology"/>
<dbReference type="SUPFAM" id="SSF50129">
    <property type="entry name" value="GroES-like"/>
    <property type="match status" value="1"/>
</dbReference>
<dbReference type="InterPro" id="IPR020843">
    <property type="entry name" value="ER"/>
</dbReference>
<name>A0A7J7DFD6_TRIWF</name>
<organism evidence="18 19">
    <name type="scientific">Tripterygium wilfordii</name>
    <name type="common">Thunder God vine</name>
    <dbReference type="NCBI Taxonomy" id="458696"/>
    <lineage>
        <taxon>Eukaryota</taxon>
        <taxon>Viridiplantae</taxon>
        <taxon>Streptophyta</taxon>
        <taxon>Embryophyta</taxon>
        <taxon>Tracheophyta</taxon>
        <taxon>Spermatophyta</taxon>
        <taxon>Magnoliopsida</taxon>
        <taxon>eudicotyledons</taxon>
        <taxon>Gunneridae</taxon>
        <taxon>Pentapetalae</taxon>
        <taxon>rosids</taxon>
        <taxon>fabids</taxon>
        <taxon>Celastrales</taxon>
        <taxon>Celastraceae</taxon>
        <taxon>Tripterygium</taxon>
    </lineage>
</organism>
<accession>A0A7J7DFD6</accession>
<dbReference type="CDD" id="cd08290">
    <property type="entry name" value="ETR"/>
    <property type="match status" value="1"/>
</dbReference>
<dbReference type="Pfam" id="PF08240">
    <property type="entry name" value="ADH_N"/>
    <property type="match status" value="1"/>
</dbReference>
<dbReference type="EC" id="1.3.1.104" evidence="12"/>
<dbReference type="PANTHER" id="PTHR43981">
    <property type="entry name" value="ENOYL-[ACYL-CARRIER-PROTEIN] REDUCTASE, MITOCHONDRIAL"/>
    <property type="match status" value="1"/>
</dbReference>
<comment type="similarity">
    <text evidence="3">Belongs to the zinc-containing alcohol dehydrogenase family. Quinone oxidoreductase subfamily.</text>
</comment>
<dbReference type="Proteomes" id="UP000593562">
    <property type="component" value="Unassembled WGS sequence"/>
</dbReference>
<dbReference type="AlphaFoldDB" id="A0A7J7DFD6"/>
<evidence type="ECO:0000256" key="11">
    <source>
        <dbReference type="ARBA" id="ARBA00023160"/>
    </source>
</evidence>
<dbReference type="FunFam" id="3.90.180.10:FF:000010">
    <property type="entry name" value="Enoyl-[acyl-carrier-protein] reductase, mitochondrial"/>
    <property type="match status" value="1"/>
</dbReference>
<dbReference type="GO" id="GO:0005739">
    <property type="term" value="C:mitochondrion"/>
    <property type="evidence" value="ECO:0007669"/>
    <property type="project" value="UniProtKB-SubCell"/>
</dbReference>
<dbReference type="SMART" id="SM00829">
    <property type="entry name" value="PKS_ER"/>
    <property type="match status" value="1"/>
</dbReference>
<dbReference type="FunCoup" id="A0A7J7DFD6">
    <property type="interactions" value="4005"/>
</dbReference>
<keyword evidence="19" id="KW-1185">Reference proteome</keyword>
<evidence type="ECO:0000313" key="18">
    <source>
        <dbReference type="EMBL" id="KAF5744988.1"/>
    </source>
</evidence>
<keyword evidence="5" id="KW-0276">Fatty acid metabolism</keyword>
<comment type="cofactor">
    <cofactor evidence="1 16">
        <name>Zn(2+)</name>
        <dbReference type="ChEBI" id="CHEBI:29105"/>
    </cofactor>
</comment>
<keyword evidence="9" id="KW-0443">Lipid metabolism</keyword>
<keyword evidence="6" id="KW-0521">NADP</keyword>
<dbReference type="InterPro" id="IPR013149">
    <property type="entry name" value="ADH-like_C"/>
</dbReference>
<evidence type="ECO:0000256" key="2">
    <source>
        <dbReference type="ARBA" id="ARBA00004173"/>
    </source>
</evidence>
<evidence type="ECO:0000256" key="10">
    <source>
        <dbReference type="ARBA" id="ARBA00023128"/>
    </source>
</evidence>
<evidence type="ECO:0000256" key="3">
    <source>
        <dbReference type="ARBA" id="ARBA00010371"/>
    </source>
</evidence>
<evidence type="ECO:0000256" key="15">
    <source>
        <dbReference type="ARBA" id="ARBA00048843"/>
    </source>
</evidence>
<comment type="caution">
    <text evidence="18">The sequence shown here is derived from an EMBL/GenBank/DDBJ whole genome shotgun (WGS) entry which is preliminary data.</text>
</comment>
<protein>
    <recommendedName>
        <fullName evidence="13">Enoyl-[acyl-carrier-protein] reductase, mitochondrial</fullName>
        <ecNumber evidence="12">1.3.1.104</ecNumber>
    </recommendedName>
    <alternativeName>
        <fullName evidence="14">2-enoyl thioester reductase</fullName>
    </alternativeName>
</protein>
<keyword evidence="11" id="KW-0275">Fatty acid biosynthesis</keyword>
<evidence type="ECO:0000256" key="6">
    <source>
        <dbReference type="ARBA" id="ARBA00022857"/>
    </source>
</evidence>
<dbReference type="InterPro" id="IPR051034">
    <property type="entry name" value="Mito_Enoyl-ACP_Reductase"/>
</dbReference>
<evidence type="ECO:0000256" key="7">
    <source>
        <dbReference type="ARBA" id="ARBA00022946"/>
    </source>
</evidence>
<keyword evidence="16" id="KW-0862">Zinc</keyword>
<dbReference type="PANTHER" id="PTHR43981:SF2">
    <property type="entry name" value="ENOYL-[ACYL-CARRIER-PROTEIN] REDUCTASE, MITOCHONDRIAL"/>
    <property type="match status" value="1"/>
</dbReference>
<dbReference type="Gene3D" id="3.40.50.720">
    <property type="entry name" value="NAD(P)-binding Rossmann-like Domain"/>
    <property type="match status" value="1"/>
</dbReference>
<dbReference type="InterPro" id="IPR002328">
    <property type="entry name" value="ADH_Zn_CS"/>
</dbReference>
<dbReference type="InterPro" id="IPR011032">
    <property type="entry name" value="GroES-like_sf"/>
</dbReference>
<sequence>MSLVKSTAMRALNGSFSSSSSFLVKLTQPHVRRGQAQSIRAFSVIMSPPSKAVVYERHGPPDSVTRVIELPPVEVKENDVCVKMLAAPINPSDINRIEGVYPVRPQVPAVGGHEGVGEVHLVGSAVKGLERGDWVIPSPPSFGTWQSYIVKDQSVWHKINKDTPMEYAATVIVNPLTALKMLEDFTTLNKGDSIVQNGATSIVGQCIIQLARIRGIHSINIIRDRVGSDEVKGILRELGADEVFTESQLEVKNIKDLLINIPEPALGFNCVGGDAASLVLKFLRNGGTMVTYGGMSKKPITVSTSSFIFKDLSLRGFWLQRWLTPDKAKECRSMIDSLLSLAREGKLRYGMELAPFNNFHAALDKALGKQGSQPKQVIRF</sequence>
<dbReference type="SUPFAM" id="SSF51735">
    <property type="entry name" value="NAD(P)-binding Rossmann-fold domains"/>
    <property type="match status" value="1"/>
</dbReference>